<feature type="domain" description="Serine aminopeptidase S33" evidence="2">
    <location>
        <begin position="71"/>
        <end position="302"/>
    </location>
</feature>
<reference evidence="3" key="1">
    <citation type="submission" date="2023-03" db="EMBL/GenBank/DDBJ databases">
        <title>MT1 and MT2 Draft Genomes of Novel Species.</title>
        <authorList>
            <person name="Venkateswaran K."/>
        </authorList>
    </citation>
    <scope>NUCLEOTIDE SEQUENCE</scope>
    <source>
        <strain evidence="3">F6_8S_P_1A</strain>
    </source>
</reference>
<organism evidence="3 4">
    <name type="scientific">Leifsonia virtsii</name>
    <dbReference type="NCBI Taxonomy" id="3035915"/>
    <lineage>
        <taxon>Bacteria</taxon>
        <taxon>Bacillati</taxon>
        <taxon>Actinomycetota</taxon>
        <taxon>Actinomycetes</taxon>
        <taxon>Micrococcales</taxon>
        <taxon>Microbacteriaceae</taxon>
        <taxon>Leifsonia</taxon>
    </lineage>
</organism>
<dbReference type="RefSeq" id="WP_301220255.1">
    <property type="nucleotide sequence ID" value="NZ_JAROCB010000005.1"/>
</dbReference>
<keyword evidence="3" id="KW-0378">Hydrolase</keyword>
<dbReference type="InterPro" id="IPR022742">
    <property type="entry name" value="Hydrolase_4"/>
</dbReference>
<keyword evidence="1" id="KW-0732">Signal</keyword>
<dbReference type="Gene3D" id="3.40.50.1820">
    <property type="entry name" value="alpha/beta hydrolase"/>
    <property type="match status" value="1"/>
</dbReference>
<accession>A0ABT8J2U2</accession>
<evidence type="ECO:0000313" key="3">
    <source>
        <dbReference type="EMBL" id="MDN4598907.1"/>
    </source>
</evidence>
<dbReference type="EMBL" id="JAROCB010000005">
    <property type="protein sequence ID" value="MDN4598907.1"/>
    <property type="molecule type" value="Genomic_DNA"/>
</dbReference>
<dbReference type="PANTHER" id="PTHR11614">
    <property type="entry name" value="PHOSPHOLIPASE-RELATED"/>
    <property type="match status" value="1"/>
</dbReference>
<evidence type="ECO:0000313" key="4">
    <source>
        <dbReference type="Proteomes" id="UP001174210"/>
    </source>
</evidence>
<name>A0ABT8J2U2_9MICO</name>
<gene>
    <name evidence="3" type="ORF">P5G59_17270</name>
</gene>
<dbReference type="InterPro" id="IPR051044">
    <property type="entry name" value="MAG_DAG_Lipase"/>
</dbReference>
<dbReference type="Proteomes" id="UP001174210">
    <property type="component" value="Unassembled WGS sequence"/>
</dbReference>
<dbReference type="Pfam" id="PF12146">
    <property type="entry name" value="Hydrolase_4"/>
    <property type="match status" value="1"/>
</dbReference>
<comment type="caution">
    <text evidence="3">The sequence shown here is derived from an EMBL/GenBank/DDBJ whole genome shotgun (WGS) entry which is preliminary data.</text>
</comment>
<dbReference type="SUPFAM" id="SSF53474">
    <property type="entry name" value="alpha/beta-Hydrolases"/>
    <property type="match status" value="1"/>
</dbReference>
<dbReference type="InterPro" id="IPR029058">
    <property type="entry name" value="AB_hydrolase_fold"/>
</dbReference>
<dbReference type="GO" id="GO:0016787">
    <property type="term" value="F:hydrolase activity"/>
    <property type="evidence" value="ECO:0007669"/>
    <property type="project" value="UniProtKB-KW"/>
</dbReference>
<evidence type="ECO:0000256" key="1">
    <source>
        <dbReference type="SAM" id="SignalP"/>
    </source>
</evidence>
<feature type="signal peptide" evidence="1">
    <location>
        <begin position="1"/>
        <end position="23"/>
    </location>
</feature>
<sequence length="319" mass="31935">MGAVGVTAMVLAGLTAAGAAATAAPCSFPRVTASGLDVSSKGSGGDGMLPSGTVRATDGTRLTYFAFVPAHPVASLVFFHGSGADSTLGYLGFGRALAANGVAAYLFDVRGHGASGGPRGDTPSPGQLIADVSTDVGVAARAHPGLPVFVGGHSAGAGIVLNSVTALGSRVSGYVLVAPDFGLHSGTESVADAANFATVCQAPLIAATLSNGLVDGHRDAVAFAYTPAQVRSGLIPRYTAAMAIGQNVNDARSILSRIRRPVGLWIGARDEVFSPAKVVAFAHAAPQRFLSTTIVPGATHLSVLDSVGPQVASWIRAHA</sequence>
<evidence type="ECO:0000259" key="2">
    <source>
        <dbReference type="Pfam" id="PF12146"/>
    </source>
</evidence>
<keyword evidence="4" id="KW-1185">Reference proteome</keyword>
<feature type="chain" id="PRO_5046194410" evidence="1">
    <location>
        <begin position="24"/>
        <end position="319"/>
    </location>
</feature>
<protein>
    <submittedName>
        <fullName evidence="3">Alpha/beta fold hydrolase</fullName>
    </submittedName>
</protein>
<proteinExistence type="predicted"/>